<name>A0A0J1GYP3_9GAMM</name>
<dbReference type="Proteomes" id="UP000036097">
    <property type="component" value="Unassembled WGS sequence"/>
</dbReference>
<dbReference type="EMBL" id="LDOT01000021">
    <property type="protein sequence ID" value="KLV04609.1"/>
    <property type="molecule type" value="Genomic_DNA"/>
</dbReference>
<dbReference type="InterPro" id="IPR015947">
    <property type="entry name" value="PUA-like_sf"/>
</dbReference>
<evidence type="ECO:0008006" key="3">
    <source>
        <dbReference type="Google" id="ProtNLM"/>
    </source>
</evidence>
<dbReference type="RefSeq" id="WP_047879545.1">
    <property type="nucleotide sequence ID" value="NZ_LDOT01000021.1"/>
</dbReference>
<comment type="caution">
    <text evidence="1">The sequence shown here is derived from an EMBL/GenBank/DDBJ whole genome shotgun (WGS) entry which is preliminary data.</text>
</comment>
<evidence type="ECO:0000313" key="2">
    <source>
        <dbReference type="Proteomes" id="UP000036097"/>
    </source>
</evidence>
<dbReference type="SUPFAM" id="SSF88697">
    <property type="entry name" value="PUA domain-like"/>
    <property type="match status" value="1"/>
</dbReference>
<dbReference type="OrthoDB" id="8558970at2"/>
<dbReference type="AlphaFoldDB" id="A0A0J1GYP3"/>
<keyword evidence="2" id="KW-1185">Reference proteome</keyword>
<dbReference type="Gene3D" id="1.10.4060.10">
    <property type="entry name" value="BPP1347 like domain"/>
    <property type="match status" value="1"/>
</dbReference>
<sequence length="200" mass="22686">MHSVSPNQLTLPYIQTTDHLMPMGQGQLRGSGYLFTQTIADGLRAGSLWIVMVDGFGKPANAHGDIIMLATITEVDWLSEAEIKLDIAIHQWGALALEPHHSTTYLQGEIYPIWHDDIQLDNDDILTTRLSQWLAESGSRMQVTATSLTSARWVCWRWLELLPLSLTTKQRLLKHSSPQVCIRYLKKIIRRSDLITSLLR</sequence>
<gene>
    <name evidence="1" type="ORF">ABT56_14180</name>
</gene>
<evidence type="ECO:0000313" key="1">
    <source>
        <dbReference type="EMBL" id="KLV04609.1"/>
    </source>
</evidence>
<proteinExistence type="predicted"/>
<accession>A0A0J1GYP3</accession>
<organism evidence="1 2">
    <name type="scientific">Photobacterium aquae</name>
    <dbReference type="NCBI Taxonomy" id="1195763"/>
    <lineage>
        <taxon>Bacteria</taxon>
        <taxon>Pseudomonadati</taxon>
        <taxon>Pseudomonadota</taxon>
        <taxon>Gammaproteobacteria</taxon>
        <taxon>Vibrionales</taxon>
        <taxon>Vibrionaceae</taxon>
        <taxon>Photobacterium</taxon>
    </lineage>
</organism>
<dbReference type="STRING" id="1195763.ABT56_14180"/>
<dbReference type="PATRIC" id="fig|1195763.3.peg.3003"/>
<protein>
    <recommendedName>
        <fullName evidence="3">Lon protease</fullName>
    </recommendedName>
</protein>
<reference evidence="1 2" key="1">
    <citation type="submission" date="2015-05" db="EMBL/GenBank/DDBJ databases">
        <title>Photobacterium galathea sp. nov.</title>
        <authorList>
            <person name="Machado H."/>
            <person name="Gram L."/>
        </authorList>
    </citation>
    <scope>NUCLEOTIDE SEQUENCE [LARGE SCALE GENOMIC DNA]</scope>
    <source>
        <strain evidence="1 2">CGMCC 1.12159</strain>
    </source>
</reference>